<evidence type="ECO:0000256" key="9">
    <source>
        <dbReference type="ARBA" id="ARBA00023136"/>
    </source>
</evidence>
<keyword evidence="2" id="KW-1003">Cell membrane</keyword>
<feature type="transmembrane region" description="Helical" evidence="12">
    <location>
        <begin position="119"/>
        <end position="142"/>
    </location>
</feature>
<keyword evidence="10" id="KW-1015">Disulfide bond</keyword>
<evidence type="ECO:0000256" key="10">
    <source>
        <dbReference type="ARBA" id="ARBA00023157"/>
    </source>
</evidence>
<dbReference type="PANTHER" id="PTHR35457">
    <property type="entry name" value="HEME A SYNTHASE"/>
    <property type="match status" value="1"/>
</dbReference>
<keyword evidence="14" id="KW-1185">Reference proteome</keyword>
<keyword evidence="6" id="KW-0560">Oxidoreductase</keyword>
<protein>
    <submittedName>
        <fullName evidence="13">Heme A synthase</fullName>
    </submittedName>
</protein>
<dbReference type="PANTHER" id="PTHR35457:SF1">
    <property type="entry name" value="HEME A SYNTHASE"/>
    <property type="match status" value="1"/>
</dbReference>
<dbReference type="InterPro" id="IPR023755">
    <property type="entry name" value="HemeA_Synthase_type1"/>
</dbReference>
<keyword evidence="9 12" id="KW-0472">Membrane</keyword>
<keyword evidence="3 12" id="KW-0812">Transmembrane</keyword>
<evidence type="ECO:0000256" key="5">
    <source>
        <dbReference type="ARBA" id="ARBA00022989"/>
    </source>
</evidence>
<organism evidence="13 14">
    <name type="scientific">Pallidibacillus pasinlerensis</name>
    <dbReference type="NCBI Taxonomy" id="2703818"/>
    <lineage>
        <taxon>Bacteria</taxon>
        <taxon>Bacillati</taxon>
        <taxon>Bacillota</taxon>
        <taxon>Bacilli</taxon>
        <taxon>Bacillales</taxon>
        <taxon>Bacillaceae</taxon>
        <taxon>Pallidibacillus</taxon>
    </lineage>
</organism>
<evidence type="ECO:0000256" key="2">
    <source>
        <dbReference type="ARBA" id="ARBA00022475"/>
    </source>
</evidence>
<evidence type="ECO:0000256" key="6">
    <source>
        <dbReference type="ARBA" id="ARBA00023002"/>
    </source>
</evidence>
<sequence>MLKKLKLLAVASSLGMIVLLLGGALVTKTNSGDACGTSWPLCHGQLIPSNITIETIIELSHRIVTGIVAIVVTVFAFLCWKYIGHIRETKTLSTIAVGFIIIQSLIGAANVIWSQSDFILAIHFGVSLISFAAVFLLTLLVFEIDKKFKAELLVIDKRMKIHTIGLFLYSFIVIYTGALVRHTESSMVCGSWPFCQSGILNFPQNTYEWIQMGHRFAAGILFIWILYTMIIAVKSYKDKPILYYGWVIAFSLISAQIATGAMVVFLNLNLIIALFHALFITILFGILSYFVFLISRSKVNEEKVEKLYQNKAIYPIST</sequence>
<dbReference type="InterPro" id="IPR003780">
    <property type="entry name" value="COX15/CtaA_fam"/>
</dbReference>
<feature type="non-terminal residue" evidence="13">
    <location>
        <position position="318"/>
    </location>
</feature>
<evidence type="ECO:0000313" key="14">
    <source>
        <dbReference type="Proteomes" id="UP000743899"/>
    </source>
</evidence>
<evidence type="ECO:0000256" key="12">
    <source>
        <dbReference type="SAM" id="Phobius"/>
    </source>
</evidence>
<dbReference type="RefSeq" id="WP_161918995.1">
    <property type="nucleotide sequence ID" value="NZ_JAACYS010000001.1"/>
</dbReference>
<evidence type="ECO:0000256" key="7">
    <source>
        <dbReference type="ARBA" id="ARBA00023004"/>
    </source>
</evidence>
<proteinExistence type="inferred from homology"/>
<comment type="subcellular location">
    <subcellularLocation>
        <location evidence="1">Membrane</location>
        <topology evidence="1">Multi-pass membrane protein</topology>
    </subcellularLocation>
</comment>
<dbReference type="InterPro" id="IPR050450">
    <property type="entry name" value="COX15/CtaA_HemeA_synthase"/>
</dbReference>
<accession>A0ABW9ZY90</accession>
<feature type="transmembrane region" description="Helical" evidence="12">
    <location>
        <begin position="63"/>
        <end position="83"/>
    </location>
</feature>
<dbReference type="EMBL" id="JAACYS010000001">
    <property type="protein sequence ID" value="NCU16156.1"/>
    <property type="molecule type" value="Genomic_DNA"/>
</dbReference>
<keyword evidence="7" id="KW-0408">Iron</keyword>
<dbReference type="Pfam" id="PF02628">
    <property type="entry name" value="COX15-CtaA"/>
    <property type="match status" value="1"/>
</dbReference>
<keyword evidence="5 12" id="KW-1133">Transmembrane helix</keyword>
<evidence type="ECO:0000256" key="1">
    <source>
        <dbReference type="ARBA" id="ARBA00004141"/>
    </source>
</evidence>
<evidence type="ECO:0000256" key="3">
    <source>
        <dbReference type="ARBA" id="ARBA00022692"/>
    </source>
</evidence>
<feature type="transmembrane region" description="Helical" evidence="12">
    <location>
        <begin position="95"/>
        <end position="113"/>
    </location>
</feature>
<name>A0ABW9ZY90_9BACI</name>
<feature type="transmembrane region" description="Helical" evidence="12">
    <location>
        <begin position="216"/>
        <end position="234"/>
    </location>
</feature>
<gene>
    <name evidence="13" type="ORF">GW534_00005</name>
</gene>
<feature type="transmembrane region" description="Helical" evidence="12">
    <location>
        <begin position="241"/>
        <end position="265"/>
    </location>
</feature>
<dbReference type="Proteomes" id="UP000743899">
    <property type="component" value="Unassembled WGS sequence"/>
</dbReference>
<comment type="pathway">
    <text evidence="11">Porphyrin-containing compound metabolism.</text>
</comment>
<reference evidence="13 14" key="1">
    <citation type="submission" date="2020-01" db="EMBL/GenBank/DDBJ databases">
        <title>A novel Bacillus sp. from Pasinler.</title>
        <authorList>
            <person name="Adiguzel A."/>
            <person name="Ay H."/>
            <person name="Baltaci M.O."/>
        </authorList>
    </citation>
    <scope>NUCLEOTIDE SEQUENCE [LARGE SCALE GENOMIC DNA]</scope>
    <source>
        <strain evidence="13 14">P1</strain>
    </source>
</reference>
<feature type="transmembrane region" description="Helical" evidence="12">
    <location>
        <begin position="271"/>
        <end position="294"/>
    </location>
</feature>
<keyword evidence="4" id="KW-0479">Metal-binding</keyword>
<evidence type="ECO:0000256" key="8">
    <source>
        <dbReference type="ARBA" id="ARBA00023133"/>
    </source>
</evidence>
<dbReference type="HAMAP" id="MF_01664">
    <property type="entry name" value="HemeA_synth_type1"/>
    <property type="match status" value="1"/>
</dbReference>
<evidence type="ECO:0000256" key="11">
    <source>
        <dbReference type="ARBA" id="ARBA00023444"/>
    </source>
</evidence>
<feature type="transmembrane region" description="Helical" evidence="12">
    <location>
        <begin position="163"/>
        <end position="180"/>
    </location>
</feature>
<evidence type="ECO:0000256" key="4">
    <source>
        <dbReference type="ARBA" id="ARBA00022723"/>
    </source>
</evidence>
<comment type="caution">
    <text evidence="13">The sequence shown here is derived from an EMBL/GenBank/DDBJ whole genome shotgun (WGS) entry which is preliminary data.</text>
</comment>
<keyword evidence="8" id="KW-0350">Heme biosynthesis</keyword>
<evidence type="ECO:0000313" key="13">
    <source>
        <dbReference type="EMBL" id="NCU16156.1"/>
    </source>
</evidence>